<dbReference type="Proteomes" id="UP000663193">
    <property type="component" value="Chromosome 2"/>
</dbReference>
<dbReference type="VEuPathDB" id="FungiDB:JI435_081500"/>
<gene>
    <name evidence="2" type="ORF">JI435_081500</name>
</gene>
<proteinExistence type="predicted"/>
<feature type="signal peptide" evidence="1">
    <location>
        <begin position="1"/>
        <end position="16"/>
    </location>
</feature>
<dbReference type="PROSITE" id="PS51257">
    <property type="entry name" value="PROKAR_LIPOPROTEIN"/>
    <property type="match status" value="1"/>
</dbReference>
<evidence type="ECO:0000256" key="1">
    <source>
        <dbReference type="SAM" id="SignalP"/>
    </source>
</evidence>
<feature type="chain" id="PRO_5031365146" evidence="1">
    <location>
        <begin position="17"/>
        <end position="131"/>
    </location>
</feature>
<evidence type="ECO:0000313" key="2">
    <source>
        <dbReference type="EMBL" id="QRC92791.1"/>
    </source>
</evidence>
<protein>
    <submittedName>
        <fullName evidence="2">Uncharacterized protein</fullName>
    </submittedName>
</protein>
<keyword evidence="1" id="KW-0732">Signal</keyword>
<name>A0A7U2HXZ1_PHANO</name>
<evidence type="ECO:0000313" key="3">
    <source>
        <dbReference type="Proteomes" id="UP000663193"/>
    </source>
</evidence>
<dbReference type="EMBL" id="CP069024">
    <property type="protein sequence ID" value="QRC92791.1"/>
    <property type="molecule type" value="Genomic_DNA"/>
</dbReference>
<reference evidence="3" key="1">
    <citation type="journal article" date="2021" name="BMC Genomics">
        <title>Chromosome-level genome assembly and manually-curated proteome of model necrotroph Parastagonospora nodorum Sn15 reveals a genome-wide trove of candidate effector homologs, and redundancy of virulence-related functions within an accessory chromosome.</title>
        <authorList>
            <person name="Bertazzoni S."/>
            <person name="Jones D.A.B."/>
            <person name="Phan H.T."/>
            <person name="Tan K.-C."/>
            <person name="Hane J.K."/>
        </authorList>
    </citation>
    <scope>NUCLEOTIDE SEQUENCE [LARGE SCALE GENOMIC DNA]</scope>
    <source>
        <strain evidence="3">SN15 / ATCC MYA-4574 / FGSC 10173)</strain>
    </source>
</reference>
<organism evidence="2 3">
    <name type="scientific">Phaeosphaeria nodorum (strain SN15 / ATCC MYA-4574 / FGSC 10173)</name>
    <name type="common">Glume blotch fungus</name>
    <name type="synonym">Parastagonospora nodorum</name>
    <dbReference type="NCBI Taxonomy" id="321614"/>
    <lineage>
        <taxon>Eukaryota</taxon>
        <taxon>Fungi</taxon>
        <taxon>Dikarya</taxon>
        <taxon>Ascomycota</taxon>
        <taxon>Pezizomycotina</taxon>
        <taxon>Dothideomycetes</taxon>
        <taxon>Pleosporomycetidae</taxon>
        <taxon>Pleosporales</taxon>
        <taxon>Pleosporineae</taxon>
        <taxon>Phaeosphaeriaceae</taxon>
        <taxon>Parastagonospora</taxon>
    </lineage>
</organism>
<dbReference type="OrthoDB" id="3668416at2759"/>
<dbReference type="OMA" id="DDTYKWI"/>
<dbReference type="AlphaFoldDB" id="A0A7U2HXZ1"/>
<accession>A0A7U2HXZ1</accession>
<sequence>MKFLLATTLFASSALAANFVGFSSAACQKGDGAYVQLSASQIQDYVVKNYPGSELIPTASLSFPNDKSCPSNTEDTYKYVSIPPWQGDYSGPGKGAGGSVAVVYYKETDTYRACRYIAYAQRNGYRGDCKS</sequence>
<keyword evidence="3" id="KW-1185">Reference proteome</keyword>